<dbReference type="Proteomes" id="UP000681722">
    <property type="component" value="Unassembled WGS sequence"/>
</dbReference>
<proteinExistence type="predicted"/>
<name>A0A813UF93_9BILA</name>
<dbReference type="EMBL" id="CAJNOQ010000662">
    <property type="protein sequence ID" value="CAF0825938.1"/>
    <property type="molecule type" value="Genomic_DNA"/>
</dbReference>
<keyword evidence="3" id="KW-1185">Reference proteome</keyword>
<feature type="non-terminal residue" evidence="1">
    <location>
        <position position="1"/>
    </location>
</feature>
<protein>
    <submittedName>
        <fullName evidence="1">Uncharacterized protein</fullName>
    </submittedName>
</protein>
<dbReference type="Proteomes" id="UP000663829">
    <property type="component" value="Unassembled WGS sequence"/>
</dbReference>
<sequence length="292" mass="31727">CVERANGVLTGALEKWIADEDSVHWSEGLLPVAYGINTRVSSVTKSTPYEILFGQKPRSDVEFLRVVKENNILDEDDLPGNVEEIDETPAEKATSDFLDFDDELDTPVVNDANEKDTSISAGPVYVDTTASLAMLLTSSVSGLDDGTTLVNLISFDSPKSPSRSIQDLSVVVDVAISDTDMKTTQTYDLLNELIALCDSVETTSQMTLSTPSAASNVSSASTINSVHSSSQLPRHDSIRKKATENYVATANKKRKLYDDHLTTLAEGLKLGDCVDIKIHEVDRTNTDPKILL</sequence>
<dbReference type="GO" id="GO:0003676">
    <property type="term" value="F:nucleic acid binding"/>
    <property type="evidence" value="ECO:0007669"/>
    <property type="project" value="InterPro"/>
</dbReference>
<organism evidence="1 3">
    <name type="scientific">Didymodactylos carnosus</name>
    <dbReference type="NCBI Taxonomy" id="1234261"/>
    <lineage>
        <taxon>Eukaryota</taxon>
        <taxon>Metazoa</taxon>
        <taxon>Spiralia</taxon>
        <taxon>Gnathifera</taxon>
        <taxon>Rotifera</taxon>
        <taxon>Eurotatoria</taxon>
        <taxon>Bdelloidea</taxon>
        <taxon>Philodinida</taxon>
        <taxon>Philodinidae</taxon>
        <taxon>Didymodactylos</taxon>
    </lineage>
</organism>
<reference evidence="1" key="1">
    <citation type="submission" date="2021-02" db="EMBL/GenBank/DDBJ databases">
        <authorList>
            <person name="Nowell W R."/>
        </authorList>
    </citation>
    <scope>NUCLEOTIDE SEQUENCE</scope>
</reference>
<gene>
    <name evidence="1" type="ORF">GPM918_LOCUS4797</name>
    <name evidence="2" type="ORF">SRO942_LOCUS4798</name>
</gene>
<dbReference type="EMBL" id="CAJOBC010000662">
    <property type="protein sequence ID" value="CAF3612739.1"/>
    <property type="molecule type" value="Genomic_DNA"/>
</dbReference>
<comment type="caution">
    <text evidence="1">The sequence shown here is derived from an EMBL/GenBank/DDBJ whole genome shotgun (WGS) entry which is preliminary data.</text>
</comment>
<dbReference type="AlphaFoldDB" id="A0A813UF93"/>
<evidence type="ECO:0000313" key="2">
    <source>
        <dbReference type="EMBL" id="CAF3612739.1"/>
    </source>
</evidence>
<evidence type="ECO:0000313" key="3">
    <source>
        <dbReference type="Proteomes" id="UP000663829"/>
    </source>
</evidence>
<dbReference type="OrthoDB" id="2425021at2759"/>
<dbReference type="Gene3D" id="3.30.420.10">
    <property type="entry name" value="Ribonuclease H-like superfamily/Ribonuclease H"/>
    <property type="match status" value="1"/>
</dbReference>
<dbReference type="InterPro" id="IPR036397">
    <property type="entry name" value="RNaseH_sf"/>
</dbReference>
<accession>A0A813UF93</accession>
<evidence type="ECO:0000313" key="1">
    <source>
        <dbReference type="EMBL" id="CAF0825938.1"/>
    </source>
</evidence>